<dbReference type="Gramene" id="OIS97148">
    <property type="protein sequence ID" value="OIS97148"/>
    <property type="gene ID" value="A4A49_60728"/>
</dbReference>
<dbReference type="SMR" id="A0A1J6HWB0"/>
<evidence type="ECO:0000313" key="2">
    <source>
        <dbReference type="Proteomes" id="UP000187609"/>
    </source>
</evidence>
<name>A0A1J6HWB0_NICAT</name>
<reference evidence="1" key="1">
    <citation type="submission" date="2016-11" db="EMBL/GenBank/DDBJ databases">
        <title>The genome of Nicotiana attenuata.</title>
        <authorList>
            <person name="Xu S."/>
            <person name="Brockmoeller T."/>
            <person name="Gaquerel E."/>
            <person name="Navarro A."/>
            <person name="Kuhl H."/>
            <person name="Gase K."/>
            <person name="Ling Z."/>
            <person name="Zhou W."/>
            <person name="Kreitzer C."/>
            <person name="Stanke M."/>
            <person name="Tang H."/>
            <person name="Lyons E."/>
            <person name="Pandey P."/>
            <person name="Pandey S.P."/>
            <person name="Timmermann B."/>
            <person name="Baldwin I.T."/>
        </authorList>
    </citation>
    <scope>NUCLEOTIDE SEQUENCE [LARGE SCALE GENOMIC DNA]</scope>
    <source>
        <strain evidence="1">UT</strain>
    </source>
</reference>
<feature type="non-terminal residue" evidence="1">
    <location>
        <position position="1"/>
    </location>
</feature>
<accession>A0A1J6HWB0</accession>
<evidence type="ECO:0000313" key="1">
    <source>
        <dbReference type="EMBL" id="OIS97148.1"/>
    </source>
</evidence>
<protein>
    <submittedName>
        <fullName evidence="1">Late blight resistance protein -like r1b-16</fullName>
    </submittedName>
</protein>
<dbReference type="SUPFAM" id="SSF52058">
    <property type="entry name" value="L domain-like"/>
    <property type="match status" value="1"/>
</dbReference>
<dbReference type="Gene3D" id="3.80.10.10">
    <property type="entry name" value="Ribonuclease Inhibitor"/>
    <property type="match status" value="1"/>
</dbReference>
<comment type="caution">
    <text evidence="1">The sequence shown here is derived from an EMBL/GenBank/DDBJ whole genome shotgun (WGS) entry which is preliminary data.</text>
</comment>
<dbReference type="AlphaFoldDB" id="A0A1J6HWB0"/>
<gene>
    <name evidence="1" type="primary">R1B-16_0</name>
    <name evidence="1" type="ORF">A4A49_60728</name>
</gene>
<proteinExistence type="predicted"/>
<dbReference type="EMBL" id="MJEQ01037193">
    <property type="protein sequence ID" value="OIS97148.1"/>
    <property type="molecule type" value="Genomic_DNA"/>
</dbReference>
<dbReference type="Proteomes" id="UP000187609">
    <property type="component" value="Unassembled WGS sequence"/>
</dbReference>
<organism evidence="1 2">
    <name type="scientific">Nicotiana attenuata</name>
    <name type="common">Coyote tobacco</name>
    <dbReference type="NCBI Taxonomy" id="49451"/>
    <lineage>
        <taxon>Eukaryota</taxon>
        <taxon>Viridiplantae</taxon>
        <taxon>Streptophyta</taxon>
        <taxon>Embryophyta</taxon>
        <taxon>Tracheophyta</taxon>
        <taxon>Spermatophyta</taxon>
        <taxon>Magnoliopsida</taxon>
        <taxon>eudicotyledons</taxon>
        <taxon>Gunneridae</taxon>
        <taxon>Pentapetalae</taxon>
        <taxon>asterids</taxon>
        <taxon>lamiids</taxon>
        <taxon>Solanales</taxon>
        <taxon>Solanaceae</taxon>
        <taxon>Nicotianoideae</taxon>
        <taxon>Nicotianeae</taxon>
        <taxon>Nicotiana</taxon>
    </lineage>
</organism>
<dbReference type="PANTHER" id="PTHR15140:SF43">
    <property type="entry name" value="LATE BLIGHT RESISTANCE PROTEIN HOMOLOG R1B-16"/>
    <property type="match status" value="1"/>
</dbReference>
<dbReference type="PANTHER" id="PTHR15140">
    <property type="entry name" value="TUBULIN-SPECIFIC CHAPERONE E"/>
    <property type="match status" value="1"/>
</dbReference>
<keyword evidence="2" id="KW-1185">Reference proteome</keyword>
<dbReference type="InterPro" id="IPR032675">
    <property type="entry name" value="LRR_dom_sf"/>
</dbReference>
<dbReference type="OMA" id="EELKCAN"/>
<sequence>GFEDFTYPSSLKKLILAYLELPWIKISCIGSLSNLEVLKLEGSGSKGRRWDVKDEEFSNLKVLKLKKLGLSEWIASDDSYPNLQKVLLHRCWKLEEIPYSFGSSCSLQVIEVRSCCDSTVNAALKIKETQIEEMGNSEFKVIICK</sequence>